<dbReference type="CTD" id="8236390"/>
<feature type="region of interest" description="Disordered" evidence="14">
    <location>
        <begin position="586"/>
        <end position="605"/>
    </location>
</feature>
<dbReference type="FunFam" id="3.90.190.10:FF:000040">
    <property type="entry name" value="mRNA-capping enzyme"/>
    <property type="match status" value="1"/>
</dbReference>
<dbReference type="RefSeq" id="XP_002424740.1">
    <property type="nucleotide sequence ID" value="XM_002424695.1"/>
</dbReference>
<evidence type="ECO:0000256" key="5">
    <source>
        <dbReference type="ARBA" id="ARBA00022741"/>
    </source>
</evidence>
<evidence type="ECO:0000256" key="11">
    <source>
        <dbReference type="PIRSR" id="PIRSR036958-1"/>
    </source>
</evidence>
<dbReference type="InterPro" id="IPR013846">
    <property type="entry name" value="mRNA_cap_enzyme_C"/>
</dbReference>
<name>E0VF28_PEDHC</name>
<feature type="compositionally biased region" description="Pro residues" evidence="14">
    <location>
        <begin position="587"/>
        <end position="597"/>
    </location>
</feature>
<evidence type="ECO:0000256" key="3">
    <source>
        <dbReference type="ARBA" id="ARBA00022679"/>
    </source>
</evidence>
<reference evidence="16" key="2">
    <citation type="submission" date="2007-04" db="EMBL/GenBank/DDBJ databases">
        <title>The genome of the human body louse.</title>
        <authorList>
            <consortium name="The Human Body Louse Genome Consortium"/>
            <person name="Kirkness E."/>
            <person name="Walenz B."/>
            <person name="Hass B."/>
            <person name="Bruggner R."/>
            <person name="Strausberg R."/>
        </authorList>
    </citation>
    <scope>NUCLEOTIDE SEQUENCE</scope>
    <source>
        <strain evidence="16">USDA</strain>
    </source>
</reference>
<evidence type="ECO:0000256" key="4">
    <source>
        <dbReference type="ARBA" id="ARBA00022695"/>
    </source>
</evidence>
<keyword evidence="6 10" id="KW-0506">mRNA capping</keyword>
<dbReference type="InterPro" id="IPR000387">
    <property type="entry name" value="Tyr_Pase_dom"/>
</dbReference>
<comment type="function">
    <text evidence="10">Bifunctional mRNA-capping enzyme exhibiting RNA 5'-triphosphate monophosphatase activity in the N-terminal part and mRNA guanylyltransferase activity in the C-terminal part. Catalyzes the first two steps of cap formation: by removing the gamma-phosphate from the 5'-triphosphate end of nascent mRNA to yield a diphosphate end, and by transferring the GMP moiety of GTP to the 5'-diphosphate terminus of RNA via a covalent enzyme-GMP reaction intermediate.</text>
</comment>
<gene>
    <name evidence="17" type="primary">8236390</name>
    <name evidence="16" type="ORF">Phum_PHUM149080</name>
</gene>
<dbReference type="GeneID" id="8236390"/>
<dbReference type="FunCoup" id="E0VF28">
    <property type="interactions" value="1869"/>
</dbReference>
<keyword evidence="10 16" id="KW-0378">Hydrolase</keyword>
<evidence type="ECO:0000256" key="14">
    <source>
        <dbReference type="SAM" id="MobiDB-lite"/>
    </source>
</evidence>
<comment type="catalytic activity">
    <reaction evidence="9">
        <text>a 5'-end diphospho-ribonucleoside in mRNA + GTP + H(+) = a 5'-end (5'-triphosphoguanosine)-ribonucleoside in mRNA + diphosphate</text>
        <dbReference type="Rhea" id="RHEA:67012"/>
        <dbReference type="Rhea" id="RHEA-COMP:17165"/>
        <dbReference type="Rhea" id="RHEA-COMP:17166"/>
        <dbReference type="ChEBI" id="CHEBI:15378"/>
        <dbReference type="ChEBI" id="CHEBI:33019"/>
        <dbReference type="ChEBI" id="CHEBI:37565"/>
        <dbReference type="ChEBI" id="CHEBI:167616"/>
        <dbReference type="ChEBI" id="CHEBI:167617"/>
        <dbReference type="EC" id="2.7.7.50"/>
    </reaction>
    <physiologicalReaction direction="left-to-right" evidence="9">
        <dbReference type="Rhea" id="RHEA:67013"/>
    </physiologicalReaction>
</comment>
<keyword evidence="18" id="KW-1185">Reference proteome</keyword>
<accession>E0VF28</accession>
<dbReference type="SUPFAM" id="SSF50249">
    <property type="entry name" value="Nucleic acid-binding proteins"/>
    <property type="match status" value="1"/>
</dbReference>
<dbReference type="EC" id="2.7.7.50" evidence="10"/>
<dbReference type="Gene3D" id="3.30.470.30">
    <property type="entry name" value="DNA ligase/mRNA capping enzyme"/>
    <property type="match status" value="1"/>
</dbReference>
<dbReference type="Gene3D" id="3.30.1490.430">
    <property type="match status" value="1"/>
</dbReference>
<dbReference type="OMA" id="FWDIWMS"/>
<feature type="binding site" evidence="13">
    <location>
        <begin position="368"/>
        <end position="370"/>
    </location>
    <ligand>
        <name>GTP</name>
        <dbReference type="ChEBI" id="CHEBI:37565"/>
    </ligand>
</feature>
<keyword evidence="3 10" id="KW-0808">Transferase</keyword>
<feature type="compositionally biased region" description="Acidic residues" evidence="14">
    <location>
        <begin position="225"/>
        <end position="240"/>
    </location>
</feature>
<dbReference type="InterPro" id="IPR051029">
    <property type="entry name" value="mRNA_Capping_Enz/RNA_Phosphat"/>
</dbReference>
<reference evidence="16" key="1">
    <citation type="submission" date="2007-04" db="EMBL/GenBank/DDBJ databases">
        <title>Annotation of Pediculus humanus corporis strain USDA.</title>
        <authorList>
            <person name="Kirkness E."/>
            <person name="Hannick L."/>
            <person name="Hass B."/>
            <person name="Bruggner R."/>
            <person name="Lawson D."/>
            <person name="Bidwell S."/>
            <person name="Joardar V."/>
            <person name="Caler E."/>
            <person name="Walenz B."/>
            <person name="Inman J."/>
            <person name="Schobel S."/>
            <person name="Galinsky K."/>
            <person name="Amedeo P."/>
            <person name="Strausberg R."/>
        </authorList>
    </citation>
    <scope>NUCLEOTIDE SEQUENCE</scope>
    <source>
        <strain evidence="16">USDA</strain>
    </source>
</reference>
<evidence type="ECO:0000256" key="13">
    <source>
        <dbReference type="PIRSR" id="PIRSR036958-3"/>
    </source>
</evidence>
<dbReference type="KEGG" id="phu:Phum_PHUM149080"/>
<keyword evidence="4 10" id="KW-0548">Nucleotidyltransferase</keyword>
<evidence type="ECO:0000256" key="7">
    <source>
        <dbReference type="ARBA" id="ARBA00023134"/>
    </source>
</evidence>
<comment type="similarity">
    <text evidence="10">In the C-terminal section; belongs to the eukaryotic GTase family.</text>
</comment>
<dbReference type="SUPFAM" id="SSF52799">
    <property type="entry name" value="(Phosphotyrosine protein) phosphatases II"/>
    <property type="match status" value="1"/>
</dbReference>
<dbReference type="GO" id="GO:0005525">
    <property type="term" value="F:GTP binding"/>
    <property type="evidence" value="ECO:0007669"/>
    <property type="project" value="UniProtKB-UniRule"/>
</dbReference>
<evidence type="ECO:0000259" key="15">
    <source>
        <dbReference type="PROSITE" id="PS50056"/>
    </source>
</evidence>
<dbReference type="InterPro" id="IPR012340">
    <property type="entry name" value="NA-bd_OB-fold"/>
</dbReference>
<evidence type="ECO:0000256" key="1">
    <source>
        <dbReference type="ARBA" id="ARBA00004123"/>
    </source>
</evidence>
<evidence type="ECO:0000256" key="12">
    <source>
        <dbReference type="PIRSR" id="PIRSR036958-2"/>
    </source>
</evidence>
<dbReference type="GO" id="GO:0005634">
    <property type="term" value="C:nucleus"/>
    <property type="evidence" value="ECO:0007669"/>
    <property type="project" value="UniProtKB-SubCell"/>
</dbReference>
<evidence type="ECO:0000256" key="2">
    <source>
        <dbReference type="ARBA" id="ARBA00022664"/>
    </source>
</evidence>
<keyword evidence="8 10" id="KW-0539">Nucleus</keyword>
<dbReference type="Gene3D" id="2.40.50.140">
    <property type="entry name" value="Nucleic acid-binding proteins"/>
    <property type="match status" value="1"/>
</dbReference>
<feature type="active site" description="N6-GMP-lysine intermediate" evidence="12">
    <location>
        <position position="321"/>
    </location>
</feature>
<evidence type="ECO:0000313" key="16">
    <source>
        <dbReference type="EMBL" id="EEB12002.1"/>
    </source>
</evidence>
<dbReference type="Gene3D" id="3.90.190.10">
    <property type="entry name" value="Protein tyrosine phosphatase superfamily"/>
    <property type="match status" value="1"/>
</dbReference>
<dbReference type="CDD" id="cd17664">
    <property type="entry name" value="Mce1_N"/>
    <property type="match status" value="1"/>
</dbReference>
<evidence type="ECO:0000313" key="17">
    <source>
        <dbReference type="EnsemblMetazoa" id="PHUM149080-PA"/>
    </source>
</evidence>
<sequence length="605" mass="70430">MSNRERKRPKYECIPKRWLGCPRKSLQLLVGKFLIFKTPLDHKYDDQVPDECLFPVDFVFNSMKSYKVNLGLWIDLTNTTRFYDRRDVESHGCKYIKLQCRGFGETPSVKQTETFIAICHNFINQHPLEIIGIHCTHGFNRSGFMLVSFLVEKYDWELGAALLKFAEVRPPGIYKKDYIEELYRRYDDVEYLPQPPPLPDWCFEESDEEYELTFDNKSDKNTGNDDNENEEEYENDEDNEDKTNDDGNDDNNDKLTIKNPTFMPGVPGVELVHEPLLGKIQKKVQELCNWKRTGFPGSQPVSMTVSNLQLLSLKPYAVSWKADGVRYLMYIDDKNEIFFVDRNNSVFRVRNISFPYQKDLHLKKTLLDGEMVLDKFDGQNIPRYLVYDIVALNGYPIGTKPFFPTRYETIKKEITEPRYEAMKIGLINRAKEPFSIRAKDFFSVRYAEKFLSEKFCKALSHEPDGLIFQPSREPYTPGQYDLLLKWKPPSLNSIDFKLKITTESGLYVGGLSSKFAVLNSVKGLQDLDNKIIECKYENGSWIFMRERTDKSFPNSYETAKSVSESILNPVTQDMLLGFIETSRYYEPMPPPQAPPPRSHTSRNYC</sequence>
<dbReference type="EC" id="3.6.1.74" evidence="10"/>
<dbReference type="GO" id="GO:0004721">
    <property type="term" value="F:phosphoprotein phosphatase activity"/>
    <property type="evidence" value="ECO:0007669"/>
    <property type="project" value="UniProtKB-UniRule"/>
</dbReference>
<evidence type="ECO:0000256" key="9">
    <source>
        <dbReference type="ARBA" id="ARBA00044624"/>
    </source>
</evidence>
<dbReference type="GO" id="GO:0006370">
    <property type="term" value="P:7-methylguanosine mRNA capping"/>
    <property type="evidence" value="ECO:0007669"/>
    <property type="project" value="UniProtKB-UniRule"/>
</dbReference>
<feature type="binding site" evidence="13">
    <location>
        <position position="326"/>
    </location>
    <ligand>
        <name>GTP</name>
        <dbReference type="ChEBI" id="CHEBI:37565"/>
    </ligand>
</feature>
<reference evidence="17" key="3">
    <citation type="submission" date="2020-05" db="UniProtKB">
        <authorList>
            <consortium name="EnsemblMetazoa"/>
        </authorList>
    </citation>
    <scope>IDENTIFICATION</scope>
    <source>
        <strain evidence="17">USDA</strain>
    </source>
</reference>
<comment type="similarity">
    <text evidence="10">In the N-terminal section; belongs to the non-receptor class of the protein-tyrosine phosphatase family.</text>
</comment>
<evidence type="ECO:0000256" key="8">
    <source>
        <dbReference type="ARBA" id="ARBA00023242"/>
    </source>
</evidence>
<dbReference type="VEuPathDB" id="VectorBase:PHUM149080"/>
<dbReference type="InterPro" id="IPR001339">
    <property type="entry name" value="mRNA_cap_enzyme_adenylation"/>
</dbReference>
<dbReference type="Pfam" id="PF01331">
    <property type="entry name" value="mRNA_cap_enzyme"/>
    <property type="match status" value="1"/>
</dbReference>
<dbReference type="GO" id="GO:0005524">
    <property type="term" value="F:ATP binding"/>
    <property type="evidence" value="ECO:0007669"/>
    <property type="project" value="InterPro"/>
</dbReference>
<dbReference type="InterPro" id="IPR016130">
    <property type="entry name" value="Tyr_Pase_AS"/>
</dbReference>
<feature type="binding site" evidence="13">
    <location>
        <begin position="545"/>
        <end position="550"/>
    </location>
    <ligand>
        <name>GTP</name>
        <dbReference type="ChEBI" id="CHEBI:37565"/>
    </ligand>
</feature>
<dbReference type="Proteomes" id="UP000009046">
    <property type="component" value="Unassembled WGS sequence"/>
</dbReference>
<dbReference type="InParanoid" id="E0VF28"/>
<dbReference type="GO" id="GO:0140818">
    <property type="term" value="F:mRNA 5'-triphosphate monophosphatase activity"/>
    <property type="evidence" value="ECO:0007669"/>
    <property type="project" value="UniProtKB-EC"/>
</dbReference>
<keyword evidence="7 10" id="KW-0342">GTP-binding</keyword>
<dbReference type="SUPFAM" id="SSF56091">
    <property type="entry name" value="DNA ligase/mRNA capping enzyme, catalytic domain"/>
    <property type="match status" value="1"/>
</dbReference>
<dbReference type="EnsemblMetazoa" id="PHUM149080-RA">
    <property type="protein sequence ID" value="PHUM149080-PA"/>
    <property type="gene ID" value="PHUM149080"/>
</dbReference>
<dbReference type="Pfam" id="PF03919">
    <property type="entry name" value="mRNA_cap_C"/>
    <property type="match status" value="1"/>
</dbReference>
<feature type="active site" description="Phosphocysteine intermediate" evidence="11">
    <location>
        <position position="135"/>
    </location>
</feature>
<dbReference type="FunFam" id="3.30.470.30:FF:000040">
    <property type="entry name" value="mRNA-capping enzyme"/>
    <property type="match status" value="1"/>
</dbReference>
<comment type="catalytic activity">
    <reaction evidence="10">
        <text>a 5'-end triphospho-ribonucleoside in mRNA + H2O = a 5'-end diphospho-ribonucleoside in mRNA + phosphate + H(+)</text>
        <dbReference type="Rhea" id="RHEA:67004"/>
        <dbReference type="Rhea" id="RHEA-COMP:17164"/>
        <dbReference type="Rhea" id="RHEA-COMP:17165"/>
        <dbReference type="ChEBI" id="CHEBI:15377"/>
        <dbReference type="ChEBI" id="CHEBI:15378"/>
        <dbReference type="ChEBI" id="CHEBI:43474"/>
        <dbReference type="ChEBI" id="CHEBI:167616"/>
        <dbReference type="ChEBI" id="CHEBI:167618"/>
        <dbReference type="EC" id="3.6.1.74"/>
    </reaction>
</comment>
<organism>
    <name type="scientific">Pediculus humanus subsp. corporis</name>
    <name type="common">Body louse</name>
    <dbReference type="NCBI Taxonomy" id="121224"/>
    <lineage>
        <taxon>Eukaryota</taxon>
        <taxon>Metazoa</taxon>
        <taxon>Ecdysozoa</taxon>
        <taxon>Arthropoda</taxon>
        <taxon>Hexapoda</taxon>
        <taxon>Insecta</taxon>
        <taxon>Pterygota</taxon>
        <taxon>Neoptera</taxon>
        <taxon>Paraneoptera</taxon>
        <taxon>Psocodea</taxon>
        <taxon>Troctomorpha</taxon>
        <taxon>Phthiraptera</taxon>
        <taxon>Anoplura</taxon>
        <taxon>Pediculidae</taxon>
        <taxon>Pediculus</taxon>
    </lineage>
</organism>
<feature type="domain" description="Tyrosine specific protein phosphatases" evidence="15">
    <location>
        <begin position="113"/>
        <end position="180"/>
    </location>
</feature>
<feature type="compositionally biased region" description="Basic and acidic residues" evidence="14">
    <location>
        <begin position="214"/>
        <end position="223"/>
    </location>
</feature>
<evidence type="ECO:0000256" key="10">
    <source>
        <dbReference type="PIRNR" id="PIRNR036958"/>
    </source>
</evidence>
<dbReference type="PANTHER" id="PTHR10367:SF17">
    <property type="entry name" value="MRNA-CAPPING ENZYME"/>
    <property type="match status" value="1"/>
</dbReference>
<dbReference type="eggNOG" id="KOG2386">
    <property type="taxonomic scope" value="Eukaryota"/>
</dbReference>
<comment type="subcellular location">
    <subcellularLocation>
        <location evidence="1 10">Nucleus</location>
    </subcellularLocation>
</comment>
<feature type="region of interest" description="Disordered" evidence="14">
    <location>
        <begin position="213"/>
        <end position="261"/>
    </location>
</feature>
<feature type="binding site" evidence="13">
    <location>
        <position position="342"/>
    </location>
    <ligand>
        <name>GTP</name>
        <dbReference type="ChEBI" id="CHEBI:37565"/>
    </ligand>
</feature>
<dbReference type="EMBL" id="AAZO01001728">
    <property type="status" value="NOT_ANNOTATED_CDS"/>
    <property type="molecule type" value="Genomic_DNA"/>
</dbReference>
<dbReference type="InterPro" id="IPR029021">
    <property type="entry name" value="Prot-tyrosine_phosphatase-like"/>
</dbReference>
<dbReference type="CDD" id="cd07895">
    <property type="entry name" value="Adenylation_mRNA_capping"/>
    <property type="match status" value="1"/>
</dbReference>
<feature type="binding site" evidence="13">
    <location>
        <begin position="485"/>
        <end position="487"/>
    </location>
    <ligand>
        <name>GTP</name>
        <dbReference type="ChEBI" id="CHEBI:37565"/>
    </ligand>
</feature>
<dbReference type="AlphaFoldDB" id="E0VF28"/>
<keyword evidence="2 10" id="KW-0507">mRNA processing</keyword>
<dbReference type="PROSITE" id="PS50056">
    <property type="entry name" value="TYR_PHOSPHATASE_2"/>
    <property type="match status" value="1"/>
</dbReference>
<proteinExistence type="inferred from homology"/>
<dbReference type="STRING" id="121224.E0VF28"/>
<keyword evidence="5 10" id="KW-0547">Nucleotide-binding</keyword>
<evidence type="ECO:0000313" key="18">
    <source>
        <dbReference type="Proteomes" id="UP000009046"/>
    </source>
</evidence>
<feature type="compositionally biased region" description="Basic and acidic residues" evidence="14">
    <location>
        <begin position="241"/>
        <end position="256"/>
    </location>
</feature>
<dbReference type="InterPro" id="IPR017074">
    <property type="entry name" value="mRNA_cap_enz_bifunc"/>
</dbReference>
<dbReference type="OrthoDB" id="200924at2759"/>
<dbReference type="PANTHER" id="PTHR10367">
    <property type="entry name" value="MRNA-CAPPING ENZYME"/>
    <property type="match status" value="1"/>
</dbReference>
<dbReference type="HOGENOM" id="CLU_021710_3_0_1"/>
<evidence type="ECO:0000256" key="6">
    <source>
        <dbReference type="ARBA" id="ARBA00023042"/>
    </source>
</evidence>
<dbReference type="PIRSF" id="PIRSF036958">
    <property type="entry name" value="mRNA_capping_HCE"/>
    <property type="match status" value="1"/>
</dbReference>
<dbReference type="EMBL" id="DS235100">
    <property type="protein sequence ID" value="EEB12002.1"/>
    <property type="molecule type" value="Genomic_DNA"/>
</dbReference>
<dbReference type="PROSITE" id="PS00383">
    <property type="entry name" value="TYR_PHOSPHATASE_1"/>
    <property type="match status" value="1"/>
</dbReference>
<dbReference type="GO" id="GO:0004484">
    <property type="term" value="F:mRNA guanylyltransferase activity"/>
    <property type="evidence" value="ECO:0007669"/>
    <property type="project" value="UniProtKB-UniRule"/>
</dbReference>
<protein>
    <recommendedName>
        <fullName evidence="10">mRNA-capping enzyme</fullName>
    </recommendedName>
    <domain>
        <recommendedName>
            <fullName evidence="10">mRNA 5'-triphosphate monophosphatase</fullName>
            <ecNumber evidence="10">3.6.1.74</ecNumber>
        </recommendedName>
        <alternativeName>
            <fullName evidence="10">mRNA 5'-phosphatase</fullName>
        </alternativeName>
    </domain>
    <domain>
        <recommendedName>
            <fullName evidence="10">mRNA guanylyltransferase</fullName>
            <ecNumber evidence="10">2.7.7.50</ecNumber>
        </recommendedName>
        <alternativeName>
            <fullName evidence="10">GTP--RNA guanylyltransferase</fullName>
            <shortName evidence="10">GTase</shortName>
        </alternativeName>
    </domain>
</protein>
<dbReference type="GO" id="GO:0004651">
    <property type="term" value="F:polynucleotide 5'-phosphatase activity"/>
    <property type="evidence" value="ECO:0007669"/>
    <property type="project" value="UniProtKB-UniRule"/>
</dbReference>